<dbReference type="AlphaFoldDB" id="M7ZLW6"/>
<proteinExistence type="predicted"/>
<accession>M7ZLW6</accession>
<gene>
    <name evidence="1" type="ORF">TRIUR3_25902</name>
</gene>
<dbReference type="EMBL" id="KD247385">
    <property type="protein sequence ID" value="EMS49049.1"/>
    <property type="molecule type" value="Genomic_DNA"/>
</dbReference>
<name>M7ZLW6_TRIUA</name>
<sequence length="87" mass="9390">MAAVAGWFEALMADVVVGGGVVKRMVKMDGAPTTPAWPWRRPEVEKEAGGEGDVASPFFLLFFVLLATSPNLEVYSAFAHFSAKETQ</sequence>
<protein>
    <submittedName>
        <fullName evidence="1">Uncharacterized protein</fullName>
    </submittedName>
</protein>
<evidence type="ECO:0000313" key="1">
    <source>
        <dbReference type="EMBL" id="EMS49049.1"/>
    </source>
</evidence>
<organism evidence="1">
    <name type="scientific">Triticum urartu</name>
    <name type="common">Red wild einkorn</name>
    <name type="synonym">Crithodium urartu</name>
    <dbReference type="NCBI Taxonomy" id="4572"/>
    <lineage>
        <taxon>Eukaryota</taxon>
        <taxon>Viridiplantae</taxon>
        <taxon>Streptophyta</taxon>
        <taxon>Embryophyta</taxon>
        <taxon>Tracheophyta</taxon>
        <taxon>Spermatophyta</taxon>
        <taxon>Magnoliopsida</taxon>
        <taxon>Liliopsida</taxon>
        <taxon>Poales</taxon>
        <taxon>Poaceae</taxon>
        <taxon>BOP clade</taxon>
        <taxon>Pooideae</taxon>
        <taxon>Triticodae</taxon>
        <taxon>Triticeae</taxon>
        <taxon>Triticinae</taxon>
        <taxon>Triticum</taxon>
    </lineage>
</organism>
<dbReference type="OMA" id="WFEALMA"/>
<reference evidence="1" key="1">
    <citation type="journal article" date="2013" name="Nature">
        <title>Draft genome of the wheat A-genome progenitor Triticum urartu.</title>
        <authorList>
            <person name="Ling H.Q."/>
            <person name="Zhao S."/>
            <person name="Liu D."/>
            <person name="Wang J."/>
            <person name="Sun H."/>
            <person name="Zhang C."/>
            <person name="Fan H."/>
            <person name="Li D."/>
            <person name="Dong L."/>
            <person name="Tao Y."/>
            <person name="Gao C."/>
            <person name="Wu H."/>
            <person name="Li Y."/>
            <person name="Cui Y."/>
            <person name="Guo X."/>
            <person name="Zheng S."/>
            <person name="Wang B."/>
            <person name="Yu K."/>
            <person name="Liang Q."/>
            <person name="Yang W."/>
            <person name="Lou X."/>
            <person name="Chen J."/>
            <person name="Feng M."/>
            <person name="Jian J."/>
            <person name="Zhang X."/>
            <person name="Luo G."/>
            <person name="Jiang Y."/>
            <person name="Liu J."/>
            <person name="Wang Z."/>
            <person name="Sha Y."/>
            <person name="Zhang B."/>
            <person name="Wu H."/>
            <person name="Tang D."/>
            <person name="Shen Q."/>
            <person name="Xue P."/>
            <person name="Zou S."/>
            <person name="Wang X."/>
            <person name="Liu X."/>
            <person name="Wang F."/>
            <person name="Yang Y."/>
            <person name="An X."/>
            <person name="Dong Z."/>
            <person name="Zhang K."/>
            <person name="Zhang X."/>
            <person name="Luo M.C."/>
            <person name="Dvorak J."/>
            <person name="Tong Y."/>
            <person name="Wang J."/>
            <person name="Yang H."/>
            <person name="Li Z."/>
            <person name="Wang D."/>
            <person name="Zhang A."/>
            <person name="Wang J."/>
        </authorList>
    </citation>
    <scope>NUCLEOTIDE SEQUENCE</scope>
</reference>